<dbReference type="EMBL" id="AKNB01000156">
    <property type="protein sequence ID" value="EIQ48038.1"/>
    <property type="molecule type" value="Genomic_DNA"/>
</dbReference>
<organism evidence="1 2">
    <name type="scientific">Shigella boydii 4444-74</name>
    <dbReference type="NCBI Taxonomy" id="766140"/>
    <lineage>
        <taxon>Bacteria</taxon>
        <taxon>Pseudomonadati</taxon>
        <taxon>Pseudomonadota</taxon>
        <taxon>Gammaproteobacteria</taxon>
        <taxon>Enterobacterales</taxon>
        <taxon>Enterobacteriaceae</taxon>
        <taxon>Shigella</taxon>
    </lineage>
</organism>
<accession>I6EVJ6</accession>
<comment type="caution">
    <text evidence="1">The sequence shown here is derived from an EMBL/GenBank/DDBJ whole genome shotgun (WGS) entry which is preliminary data.</text>
</comment>
<reference evidence="1 2" key="1">
    <citation type="submission" date="2012-03" db="EMBL/GenBank/DDBJ databases">
        <authorList>
            <person name="Rasko D."/>
            <person name="Redman J."/>
            <person name="Daugherty S.C."/>
            <person name="Tallon L."/>
            <person name="Sadzewicz L."/>
            <person name="Jones K."/>
            <person name="Santana-Cruz I."/>
            <person name="Liu X."/>
        </authorList>
    </citation>
    <scope>NUCLEOTIDE SEQUENCE [LARGE SCALE GENOMIC DNA]</scope>
    <source>
        <strain evidence="1 2">4444-74</strain>
    </source>
</reference>
<dbReference type="AlphaFoldDB" id="I6EVJ6"/>
<sequence length="38" mass="4402">MKKCSNSLYNIFSHCGLTGKIIIAITANKYTWRCLVYF</sequence>
<evidence type="ECO:0000313" key="2">
    <source>
        <dbReference type="Proteomes" id="UP000004199"/>
    </source>
</evidence>
<evidence type="ECO:0000313" key="1">
    <source>
        <dbReference type="EMBL" id="EIQ48038.1"/>
    </source>
</evidence>
<dbReference type="Proteomes" id="UP000004199">
    <property type="component" value="Unassembled WGS sequence"/>
</dbReference>
<gene>
    <name evidence="1" type="ORF">SB444474_0229</name>
</gene>
<name>I6EVJ6_SHIBO</name>
<proteinExistence type="predicted"/>
<protein>
    <submittedName>
        <fullName evidence="1">Uncharacterized protein</fullName>
    </submittedName>
</protein>
<dbReference type="PATRIC" id="fig|766140.3.peg.416"/>